<comment type="caution">
    <text evidence="2">The sequence shown here is derived from an EMBL/GenBank/DDBJ whole genome shotgun (WGS) entry which is preliminary data.</text>
</comment>
<evidence type="ECO:0000313" key="2">
    <source>
        <dbReference type="EMBL" id="MBN9643186.1"/>
    </source>
</evidence>
<keyword evidence="3" id="KW-1185">Reference proteome</keyword>
<dbReference type="Proteomes" id="UP000664332">
    <property type="component" value="Unassembled WGS sequence"/>
</dbReference>
<proteinExistence type="predicted"/>
<dbReference type="RefSeq" id="WP_207117591.1">
    <property type="nucleotide sequence ID" value="NZ_JAFLEQ010000003.1"/>
</dbReference>
<sequence length="1552" mass="169984">MTAPTTPSAAEKLRAGHTLPPGHPLDPGTKAVVLMAVTYTSGTRTMVRLVPEPLIQAEDIAMKTLGYTNHKVTPVGRTRPVAVGFPAWPILVDPGNARHALNLVGDVQWAKRAVNSRAKDVKDRFDTLAAELGKSAPHFVPPLLEEVARLFHGVGNQQFAKQFFGKAREAERAYNIDIDPVRHRAAFTEFAALGVAGARELTAEATACLERFDDPKDALDYFIELNTDRITAGQPPYAYLARDTRKIGKAAGLTPAEADALLFEHIIGLAAVRRAPAGFFKAVGKSLAHWARKHPDAQEWLCDDRPAEMEVEDYFQLLIDAGVTKETDKDHTTTRDLLLRLCGYLETDWQSVRPANLIAAIDSHHDALNGVDYRPKAIRGLSLDLLDALAAAGVQFPDVDSSDTDYTARLGTSWDGWLQAGKQPDNRNRDLMALAAHPTLSVRAAHDLNANAIDEHLDSLLAHPGSRELLARALDVIAGDRATCTGSIKELEKFTDNILPHLNDPRLTDVNPDAMEKIFAFDQVAEVASSLRTGVAAEYTFPALEEAVAYVRARHLEDTGDNAVPGNWEQDPVQLHESFPNQAVTCGDHIAVVTPKKMIATGTLPRGVEMVVGVRTVKDRVRVSYRGSNGYVEHIYWLGEQAAHKTDNYVWHSNGGSYSYEIGAGRVVANGLVADGDTADDRCDSNVLVTPNSIIGVPHWDRAHARVYDRKTGEKTGEVNLYTWPATLKNLGVPVDKLDMDGLPAFDSPEQFYRAGEDRAQCDLGYVTCMPVTDLTAASPMGSVGGWHLSFPVDQAGDNCVVGALGTFRTTGKGLTIGAAIARPGGGVWLHTSEGLIDAETLKQVPRTLEADGRESFLDGLLINQLHFIAPRDENVSRLLRSVTADTARDLLDPTRSEQQRKDRIGKVFATADPVLIEAIDGVVVQVNQVHEEIKKQRATLDAAVETDHGVPQPTEQVEDLLELLGNGNTIDYGRKLAKLVDAITTNTLSDYEPEENFNPGFMGYEQALLTIAASPLLAEPVRNDFVGFVRAIHALGATCTGWRRVIAHSPDQEAGNWPRKGFHDGVLVWGCDWNWRDGSRHEERHLLAPVALTRWQSVALPQATDTTLDKDTFTVALEAIETARTATSTAENEPAEASGAQAVVAANLEKSLEEISQATVFPVSALRYLFGAYVGRHSWQHSFLSKEQRELLGFTVAEAAAAKSLMQQLTPDEVRELLAAAFNPARPADIAVGHLNTARVIATANRLMGEPKVRLSAEEWSRQIAVEGTSYWCSCIGSVLHGESIAEESRNYTGNHPRDEYLSLIVRLAAECRLDPDSAAWLAGQLQAAKDHVFSQPEELRKKWDAEVPIPSPFDNAEKYVDEKQVPNVCRMIAAGWADGLIQWLRTSQFPAAGNRFDPVVSVPGLVEEVSKVKGVSSAAARYYLQLLALQFPSDKIVRELNGWKKRDIDQAAGELVAAGVVVEGSRKGAGRKVFLPGGWLEASAPNKPMEVWKAPHYLLWEDTRVKAVVKGCPPLVPAHELFADVWQRIVDGDQPGYEELRTSQYRRKRR</sequence>
<protein>
    <submittedName>
        <fullName evidence="2">Uncharacterized protein</fullName>
    </submittedName>
</protein>
<evidence type="ECO:0000256" key="1">
    <source>
        <dbReference type="SAM" id="MobiDB-lite"/>
    </source>
</evidence>
<organism evidence="2 3">
    <name type="scientific">Corynebacterium mendelii</name>
    <dbReference type="NCBI Taxonomy" id="2765362"/>
    <lineage>
        <taxon>Bacteria</taxon>
        <taxon>Bacillati</taxon>
        <taxon>Actinomycetota</taxon>
        <taxon>Actinomycetes</taxon>
        <taxon>Mycobacteriales</taxon>
        <taxon>Corynebacteriaceae</taxon>
        <taxon>Corynebacterium</taxon>
    </lineage>
</organism>
<reference evidence="2" key="1">
    <citation type="submission" date="2021-03" db="EMBL/GenBank/DDBJ databases">
        <authorList>
            <person name="Sun Q."/>
        </authorList>
    </citation>
    <scope>NUCLEOTIDE SEQUENCE</scope>
    <source>
        <strain evidence="2">CCM 8862</strain>
    </source>
</reference>
<gene>
    <name evidence="2" type="ORF">JZY06_00850</name>
</gene>
<accession>A0A939DZX1</accession>
<dbReference type="EMBL" id="JAFLEQ010000003">
    <property type="protein sequence ID" value="MBN9643186.1"/>
    <property type="molecule type" value="Genomic_DNA"/>
</dbReference>
<name>A0A939DZX1_9CORY</name>
<feature type="region of interest" description="Disordered" evidence="1">
    <location>
        <begin position="1"/>
        <end position="24"/>
    </location>
</feature>
<evidence type="ECO:0000313" key="3">
    <source>
        <dbReference type="Proteomes" id="UP000664332"/>
    </source>
</evidence>